<dbReference type="PANTHER" id="PTHR43323:SF2">
    <property type="entry name" value="HYDROXYMETHYLGLUTARYL-COA SYNTHASE"/>
    <property type="match status" value="1"/>
</dbReference>
<feature type="binding site" evidence="4">
    <location>
        <position position="267"/>
    </location>
    <ligand>
        <name>CoA</name>
        <dbReference type="ChEBI" id="CHEBI:57287"/>
    </ligand>
</feature>
<dbReference type="EC" id="2.3.3.10" evidence="5"/>
<proteinExistence type="inferred from homology"/>
<keyword evidence="2 5" id="KW-0808">Transferase</keyword>
<dbReference type="InterPro" id="IPR010122">
    <property type="entry name" value="HMG_CoA_synthase_euk"/>
</dbReference>
<organism evidence="8 9">
    <name type="scientific">Penicillium cf. griseofulvum</name>
    <dbReference type="NCBI Taxonomy" id="2972120"/>
    <lineage>
        <taxon>Eukaryota</taxon>
        <taxon>Fungi</taxon>
        <taxon>Dikarya</taxon>
        <taxon>Ascomycota</taxon>
        <taxon>Pezizomycotina</taxon>
        <taxon>Eurotiomycetes</taxon>
        <taxon>Eurotiomycetidae</taxon>
        <taxon>Eurotiales</taxon>
        <taxon>Aspergillaceae</taxon>
        <taxon>Penicillium</taxon>
    </lineage>
</organism>
<dbReference type="NCBIfam" id="TIGR01833">
    <property type="entry name" value="HMG-CoA-S_euk"/>
    <property type="match status" value="1"/>
</dbReference>
<evidence type="ECO:0000259" key="7">
    <source>
        <dbReference type="Pfam" id="PF08540"/>
    </source>
</evidence>
<comment type="caution">
    <text evidence="8">The sequence shown here is derived from an EMBL/GenBank/DDBJ whole genome shotgun (WGS) entry which is preliminary data.</text>
</comment>
<evidence type="ECO:0000256" key="4">
    <source>
        <dbReference type="PIRSR" id="PIRSR610122-2"/>
    </source>
</evidence>
<name>A0A9W9T668_9EURO</name>
<evidence type="ECO:0000256" key="5">
    <source>
        <dbReference type="RuleBase" id="RU364071"/>
    </source>
</evidence>
<sequence length="457" mass="49967">MAPQNIGIKAIEIYFPSRYVAQSDLEQFLGTSPGKYTVGLGQTNMSFCDDREDTNSLALTAVSALLTKNKINLSTIGRLEVGTETLLDKAKSTKTVLMSLFMPYTDIEGVDTYNACYGGTAALLNAVHWIESSGWDGRDAIVVAADIAMYDTLAARPTGGAGCVAMLIGADAPLVFESTRASFMRHEYDFYKPNFGAEYPIVDGRVSASCYLEALGGCYRAYLGKKREGKGKVTVNGGLGGPAEGLAPVTTPLDEFDFFVFHAPYCKLVSKAYAQLLYDDLVTHPENPIIGPGVVPSTVNKFSLQDKSLEKHFIGLSRERFLQRVQPSLTCPTMCGNMYTASVYSGLVSLLSNVPNDELLGKQIGVFSFGGGLASTLFSLRVTGDVQSLVQNLDLDTRLAQRERVSAEFYDEMCQLREKAYQQRDYTPVGDVDALAPGTYYLVHVDEMYRRTYAVKE</sequence>
<dbReference type="CDD" id="cd00827">
    <property type="entry name" value="init_cond_enzymes"/>
    <property type="match status" value="1"/>
</dbReference>
<evidence type="ECO:0000259" key="6">
    <source>
        <dbReference type="Pfam" id="PF01154"/>
    </source>
</evidence>
<dbReference type="GO" id="GO:0006696">
    <property type="term" value="P:ergosterol biosynthetic process"/>
    <property type="evidence" value="ECO:0007669"/>
    <property type="project" value="TreeGrafter"/>
</dbReference>
<dbReference type="AlphaFoldDB" id="A0A9W9T668"/>
<feature type="binding site" evidence="4">
    <location>
        <position position="271"/>
    </location>
    <ligand>
        <name>CoA</name>
        <dbReference type="ChEBI" id="CHEBI:57287"/>
    </ligand>
</feature>
<dbReference type="PANTHER" id="PTHR43323">
    <property type="entry name" value="3-HYDROXY-3-METHYLGLUTARYL COENZYME A SYNTHASE"/>
    <property type="match status" value="1"/>
</dbReference>
<dbReference type="EMBL" id="JAPQKP010000001">
    <property type="protein sequence ID" value="KAJ5210979.1"/>
    <property type="molecule type" value="Genomic_DNA"/>
</dbReference>
<feature type="active site" description="Proton donor/acceptor" evidence="3">
    <location>
        <position position="262"/>
    </location>
</feature>
<evidence type="ECO:0000313" key="8">
    <source>
        <dbReference type="EMBL" id="KAJ5210979.1"/>
    </source>
</evidence>
<dbReference type="GO" id="GO:0006084">
    <property type="term" value="P:acetyl-CoA metabolic process"/>
    <property type="evidence" value="ECO:0007669"/>
    <property type="project" value="InterPro"/>
</dbReference>
<dbReference type="OrthoDB" id="1269963at2759"/>
<feature type="domain" description="Hydroxymethylglutaryl-coenzyme A synthase C-terminal" evidence="7">
    <location>
        <begin position="175"/>
        <end position="456"/>
    </location>
</feature>
<dbReference type="Pfam" id="PF01154">
    <property type="entry name" value="HMG_CoA_synt_N"/>
    <property type="match status" value="1"/>
</dbReference>
<accession>A0A9W9T668</accession>
<dbReference type="InterPro" id="IPR013746">
    <property type="entry name" value="HMG_CoA_synt_C_dom"/>
</dbReference>
<dbReference type="Proteomes" id="UP001150879">
    <property type="component" value="Unassembled WGS sequence"/>
</dbReference>
<dbReference type="InterPro" id="IPR013528">
    <property type="entry name" value="HMG_CoA_synth_N"/>
</dbReference>
<evidence type="ECO:0000313" key="9">
    <source>
        <dbReference type="Proteomes" id="UP001150879"/>
    </source>
</evidence>
<protein>
    <recommendedName>
        <fullName evidence="5">Hydroxymethylglutaryl-CoA synthase</fullName>
        <shortName evidence="5">HMG-CoA synthase</shortName>
        <ecNumber evidence="5">2.3.3.10</ecNumber>
    </recommendedName>
    <alternativeName>
        <fullName evidence="5">3-hydroxy-3-methylglutaryl coenzyme A synthase</fullName>
    </alternativeName>
</protein>
<dbReference type="GO" id="GO:0010142">
    <property type="term" value="P:farnesyl diphosphate biosynthetic process, mevalonate pathway"/>
    <property type="evidence" value="ECO:0007669"/>
    <property type="project" value="InterPro"/>
</dbReference>
<dbReference type="InterPro" id="IPR016039">
    <property type="entry name" value="Thiolase-like"/>
</dbReference>
<dbReference type="Pfam" id="PF08540">
    <property type="entry name" value="HMG_CoA_synt_C"/>
    <property type="match status" value="1"/>
</dbReference>
<dbReference type="Gene3D" id="3.40.47.10">
    <property type="match status" value="1"/>
</dbReference>
<evidence type="ECO:0000256" key="2">
    <source>
        <dbReference type="ARBA" id="ARBA00022679"/>
    </source>
</evidence>
<feature type="binding site" evidence="4">
    <location>
        <position position="207"/>
    </location>
    <ligand>
        <name>CoA</name>
        <dbReference type="ChEBI" id="CHEBI:57287"/>
    </ligand>
</feature>
<evidence type="ECO:0000256" key="3">
    <source>
        <dbReference type="PIRSR" id="PIRSR610122-1"/>
    </source>
</evidence>
<reference evidence="8" key="1">
    <citation type="submission" date="2022-11" db="EMBL/GenBank/DDBJ databases">
        <authorList>
            <person name="Petersen C."/>
        </authorList>
    </citation>
    <scope>NUCLEOTIDE SEQUENCE</scope>
    <source>
        <strain evidence="8">IBT 16849</strain>
    </source>
</reference>
<feature type="active site" description="Proton donor/acceptor" evidence="3">
    <location>
        <position position="84"/>
    </location>
</feature>
<keyword evidence="9" id="KW-1185">Reference proteome</keyword>
<feature type="active site" description="Acyl-thioester intermediate" evidence="3">
    <location>
        <position position="116"/>
    </location>
</feature>
<comment type="function">
    <text evidence="5">Catalyzes the condensation of acetyl-CoA with acetoacetyl-CoA to form HMG-CoA.</text>
</comment>
<gene>
    <name evidence="8" type="ORF">N7472_001118</name>
</gene>
<comment type="similarity">
    <text evidence="1 5">Belongs to the thiolase-like superfamily. HMG-CoA synthase family.</text>
</comment>
<reference evidence="8" key="2">
    <citation type="journal article" date="2023" name="IMA Fungus">
        <title>Comparative genomic study of the Penicillium genus elucidates a diverse pangenome and 15 lateral gene transfer events.</title>
        <authorList>
            <person name="Petersen C."/>
            <person name="Sorensen T."/>
            <person name="Nielsen M.R."/>
            <person name="Sondergaard T.E."/>
            <person name="Sorensen J.L."/>
            <person name="Fitzpatrick D.A."/>
            <person name="Frisvad J.C."/>
            <person name="Nielsen K.L."/>
        </authorList>
    </citation>
    <scope>NUCLEOTIDE SEQUENCE</scope>
    <source>
        <strain evidence="8">IBT 16849</strain>
    </source>
</reference>
<comment type="catalytic activity">
    <reaction evidence="5">
        <text>acetoacetyl-CoA + acetyl-CoA + H2O = (3S)-3-hydroxy-3-methylglutaryl-CoA + CoA + H(+)</text>
        <dbReference type="Rhea" id="RHEA:10188"/>
        <dbReference type="ChEBI" id="CHEBI:15377"/>
        <dbReference type="ChEBI" id="CHEBI:15378"/>
        <dbReference type="ChEBI" id="CHEBI:43074"/>
        <dbReference type="ChEBI" id="CHEBI:57286"/>
        <dbReference type="ChEBI" id="CHEBI:57287"/>
        <dbReference type="ChEBI" id="CHEBI:57288"/>
        <dbReference type="EC" id="2.3.3.10"/>
    </reaction>
</comment>
<evidence type="ECO:0000256" key="1">
    <source>
        <dbReference type="ARBA" id="ARBA00007061"/>
    </source>
</evidence>
<feature type="domain" description="Hydroxymethylglutaryl-coenzyme A synthase N-terminal" evidence="6">
    <location>
        <begin position="3"/>
        <end position="173"/>
    </location>
</feature>
<dbReference type="GO" id="GO:0004421">
    <property type="term" value="F:hydroxymethylglutaryl-CoA synthase activity"/>
    <property type="evidence" value="ECO:0007669"/>
    <property type="project" value="UniProtKB-EC"/>
</dbReference>
<dbReference type="FunFam" id="3.40.47.10:FF:000008">
    <property type="entry name" value="3-hydroxy-3-methylglutaryl coenzyme A synthase"/>
    <property type="match status" value="1"/>
</dbReference>
<dbReference type="SUPFAM" id="SSF53901">
    <property type="entry name" value="Thiolase-like"/>
    <property type="match status" value="2"/>
</dbReference>